<dbReference type="AlphaFoldDB" id="A0AAN8NLI3"/>
<organism evidence="2 3">
    <name type="scientific">Polyplax serrata</name>
    <name type="common">Common mouse louse</name>
    <dbReference type="NCBI Taxonomy" id="468196"/>
    <lineage>
        <taxon>Eukaryota</taxon>
        <taxon>Metazoa</taxon>
        <taxon>Ecdysozoa</taxon>
        <taxon>Arthropoda</taxon>
        <taxon>Hexapoda</taxon>
        <taxon>Insecta</taxon>
        <taxon>Pterygota</taxon>
        <taxon>Neoptera</taxon>
        <taxon>Paraneoptera</taxon>
        <taxon>Psocodea</taxon>
        <taxon>Troctomorpha</taxon>
        <taxon>Phthiraptera</taxon>
        <taxon>Anoplura</taxon>
        <taxon>Polyplacidae</taxon>
        <taxon>Polyplax</taxon>
    </lineage>
</organism>
<feature type="compositionally biased region" description="Basic and acidic residues" evidence="1">
    <location>
        <begin position="170"/>
        <end position="188"/>
    </location>
</feature>
<feature type="region of interest" description="Disordered" evidence="1">
    <location>
        <begin position="158"/>
        <end position="189"/>
    </location>
</feature>
<feature type="region of interest" description="Disordered" evidence="1">
    <location>
        <begin position="213"/>
        <end position="234"/>
    </location>
</feature>
<proteinExistence type="predicted"/>
<sequence>MTGRSGVVEHVKDAIMYSFAQPLVVAHLCGVVASGEGNAVKESEILVTDNSAHGPADISMTQVALRKLFCLSWKPSDCGPPKRTFLHFPQPLTVKRRNRLNHDLLYSAQHLLFPCPPPPPPPPPPPVASEQSGMVLQEEFPQEITEFFRHIQDREVCTGQASSSPLESSSSKDPKLQLRVPAGDKRPTSIDVVVPVGSHINEYISPVNVSVKETEVSKKRKEVPNTISGRRENA</sequence>
<dbReference type="EMBL" id="JAWJWE010000039">
    <property type="protein sequence ID" value="KAK6620814.1"/>
    <property type="molecule type" value="Genomic_DNA"/>
</dbReference>
<comment type="caution">
    <text evidence="2">The sequence shown here is derived from an EMBL/GenBank/DDBJ whole genome shotgun (WGS) entry which is preliminary data.</text>
</comment>
<accession>A0AAN8NLI3</accession>
<dbReference type="Proteomes" id="UP001372834">
    <property type="component" value="Unassembled WGS sequence"/>
</dbReference>
<evidence type="ECO:0000313" key="3">
    <source>
        <dbReference type="Proteomes" id="UP001372834"/>
    </source>
</evidence>
<gene>
    <name evidence="2" type="ORF">RUM43_011110</name>
</gene>
<evidence type="ECO:0000256" key="1">
    <source>
        <dbReference type="SAM" id="MobiDB-lite"/>
    </source>
</evidence>
<reference evidence="2 3" key="1">
    <citation type="submission" date="2023-10" db="EMBL/GenBank/DDBJ databases">
        <title>Genomes of two closely related lineages of the louse Polyplax serrata with different host specificities.</title>
        <authorList>
            <person name="Martinu J."/>
            <person name="Tarabai H."/>
            <person name="Stefka J."/>
            <person name="Hypsa V."/>
        </authorList>
    </citation>
    <scope>NUCLEOTIDE SEQUENCE [LARGE SCALE GENOMIC DNA]</scope>
    <source>
        <strain evidence="2">HR10_N</strain>
    </source>
</reference>
<name>A0AAN8NLI3_POLSC</name>
<protein>
    <submittedName>
        <fullName evidence="2">Uncharacterized protein</fullName>
    </submittedName>
</protein>
<evidence type="ECO:0000313" key="2">
    <source>
        <dbReference type="EMBL" id="KAK6620814.1"/>
    </source>
</evidence>